<dbReference type="InterPro" id="IPR012338">
    <property type="entry name" value="Beta-lactam/transpept-like"/>
</dbReference>
<keyword evidence="3" id="KW-1185">Reference proteome</keyword>
<dbReference type="OrthoDB" id="9793489at2"/>
<dbReference type="PANTHER" id="PTHR46825">
    <property type="entry name" value="D-ALANYL-D-ALANINE-CARBOXYPEPTIDASE/ENDOPEPTIDASE AMPH"/>
    <property type="match status" value="1"/>
</dbReference>
<dbReference type="Pfam" id="PF00144">
    <property type="entry name" value="Beta-lactamase"/>
    <property type="match status" value="1"/>
</dbReference>
<evidence type="ECO:0000259" key="1">
    <source>
        <dbReference type="Pfam" id="PF00144"/>
    </source>
</evidence>
<dbReference type="RefSeq" id="WP_109743394.1">
    <property type="nucleotide sequence ID" value="NZ_QGGO01000013.1"/>
</dbReference>
<evidence type="ECO:0000313" key="3">
    <source>
        <dbReference type="Proteomes" id="UP000245489"/>
    </source>
</evidence>
<dbReference type="InterPro" id="IPR001466">
    <property type="entry name" value="Beta-lactam-related"/>
</dbReference>
<dbReference type="PANTHER" id="PTHR46825:SF9">
    <property type="entry name" value="BETA-LACTAMASE-RELATED DOMAIN-CONTAINING PROTEIN"/>
    <property type="match status" value="1"/>
</dbReference>
<gene>
    <name evidence="2" type="ORF">LV89_02671</name>
</gene>
<reference evidence="2 3" key="1">
    <citation type="submission" date="2018-05" db="EMBL/GenBank/DDBJ databases">
        <title>Genomic Encyclopedia of Archaeal and Bacterial Type Strains, Phase II (KMG-II): from individual species to whole genera.</title>
        <authorList>
            <person name="Goeker M."/>
        </authorList>
    </citation>
    <scope>NUCLEOTIDE SEQUENCE [LARGE SCALE GENOMIC DNA]</scope>
    <source>
        <strain evidence="2 3">DSM 22214</strain>
    </source>
</reference>
<name>A0A316ESQ8_9BACT</name>
<dbReference type="Gene3D" id="3.40.710.10">
    <property type="entry name" value="DD-peptidase/beta-lactamase superfamily"/>
    <property type="match status" value="1"/>
</dbReference>
<feature type="domain" description="Beta-lactamase-related" evidence="1">
    <location>
        <begin position="46"/>
        <end position="316"/>
    </location>
</feature>
<organism evidence="2 3">
    <name type="scientific">Arcicella aurantiaca</name>
    <dbReference type="NCBI Taxonomy" id="591202"/>
    <lineage>
        <taxon>Bacteria</taxon>
        <taxon>Pseudomonadati</taxon>
        <taxon>Bacteroidota</taxon>
        <taxon>Cytophagia</taxon>
        <taxon>Cytophagales</taxon>
        <taxon>Flectobacillaceae</taxon>
        <taxon>Arcicella</taxon>
    </lineage>
</organism>
<dbReference type="AlphaFoldDB" id="A0A316ESQ8"/>
<proteinExistence type="predicted"/>
<dbReference type="SUPFAM" id="SSF56601">
    <property type="entry name" value="beta-lactamase/transpeptidase-like"/>
    <property type="match status" value="1"/>
</dbReference>
<dbReference type="Proteomes" id="UP000245489">
    <property type="component" value="Unassembled WGS sequence"/>
</dbReference>
<comment type="caution">
    <text evidence="2">The sequence shown here is derived from an EMBL/GenBank/DDBJ whole genome shotgun (WGS) entry which is preliminary data.</text>
</comment>
<sequence length="343" mass="38407">MMTPKFLFVLLFVILISPGKIFSQTALAAKIDSFLKTQIKRPFNGVILISKNGKVFYSKVQGYSNLEKKKPLVLDNQFIIGSISKQMTAVAVLREFEKGKIELHVPVRKYLPEMPQTWLDSITVHQLLNHTSGVTDWNKPLKFKPSTGFSYSNIGYELLAKIAEKVSGKSYAVLMSEIFKTCGIKNSMSPALNQHKKLVNSYVEDSTGKVKIVEGLLLDLRIPSGGMISTAKDLLLWNKNLHGGKLLSKKSYNLMTTASSSRDHFIFGKVDYGYGLQIDRKGKTLEIGHSGYATGFASANFYYPETQTNLIILENIAWDADNFKDTFKHHVEIRKILGGGIEK</sequence>
<accession>A0A316ESQ8</accession>
<dbReference type="InterPro" id="IPR050491">
    <property type="entry name" value="AmpC-like"/>
</dbReference>
<protein>
    <submittedName>
        <fullName evidence="2">CubicO group peptidase (Beta-lactamase class C family)</fullName>
    </submittedName>
</protein>
<evidence type="ECO:0000313" key="2">
    <source>
        <dbReference type="EMBL" id="PWK26190.1"/>
    </source>
</evidence>
<dbReference type="EMBL" id="QGGO01000013">
    <property type="protein sequence ID" value="PWK26190.1"/>
    <property type="molecule type" value="Genomic_DNA"/>
</dbReference>